<keyword evidence="6" id="KW-1185">Reference proteome</keyword>
<evidence type="ECO:0000256" key="3">
    <source>
        <dbReference type="HAMAP-Rule" id="MF_01963"/>
    </source>
</evidence>
<comment type="miscellaneous">
    <text evidence="3">Although this enzyme belongs to the family of MTA phosphorylases based on sequence homology, it has been shown that conserved amino acid substitutions in the substrate binding pocket convert the substrate specificity of this enzyme from 6-aminopurines to 6-oxopurines.</text>
</comment>
<accession>A0A1I4VAR1</accession>
<dbReference type="GO" id="GO:0019509">
    <property type="term" value="P:L-methionine salvage from methylthioadenosine"/>
    <property type="evidence" value="ECO:0007669"/>
    <property type="project" value="TreeGrafter"/>
</dbReference>
<dbReference type="GO" id="GO:0017061">
    <property type="term" value="F:S-methyl-5-thioadenosine phosphorylase activity"/>
    <property type="evidence" value="ECO:0007669"/>
    <property type="project" value="InterPro"/>
</dbReference>
<dbReference type="NCBIfam" id="NF006599">
    <property type="entry name" value="PRK09136.1"/>
    <property type="match status" value="1"/>
</dbReference>
<sequence length="255" mass="27489">MLAIIGGTGLTQLANLNITRREVVRTPYGDPSGALTFGEINGNEVVFIARHGYGHTIPPHEINYRANIWALAQQKVRGIVAVASVGGIREDLPPGTVVIPDQIIDYSWARKHTYFEGADRPVTHVDFTLPFSPDLREEILRAVRGVANCARDGGVYACTQGPRLETKAEIKRIENDGGDMVGMTGMPEAALARELGVPYAMLAVVSNWAAGKHDSATEIHLDAANDAFAAAMKKVHKILECMSGACTPCHMTMGN</sequence>
<dbReference type="OrthoDB" id="1523230at2"/>
<dbReference type="STRING" id="83765.SAMN05660284_00200"/>
<keyword evidence="3" id="KW-0660">Purine salvage</keyword>
<proteinExistence type="inferred from homology"/>
<feature type="binding site" evidence="3">
    <location>
        <position position="183"/>
    </location>
    <ligand>
        <name>substrate</name>
    </ligand>
</feature>
<comment type="subunit">
    <text evidence="3">Homohexamer. Dimer of a homotrimer.</text>
</comment>
<comment type="catalytic activity">
    <reaction evidence="3">
        <text>a purine D-ribonucleoside + phosphate = a purine nucleobase + alpha-D-ribose 1-phosphate</text>
        <dbReference type="Rhea" id="RHEA:19805"/>
        <dbReference type="ChEBI" id="CHEBI:26386"/>
        <dbReference type="ChEBI" id="CHEBI:43474"/>
        <dbReference type="ChEBI" id="CHEBI:57720"/>
        <dbReference type="ChEBI" id="CHEBI:142355"/>
        <dbReference type="EC" id="2.4.2.1"/>
    </reaction>
</comment>
<dbReference type="GO" id="GO:0006166">
    <property type="term" value="P:purine ribonucleoside salvage"/>
    <property type="evidence" value="ECO:0007669"/>
    <property type="project" value="UniProtKB-UniRule"/>
</dbReference>
<feature type="binding site" evidence="3">
    <location>
        <position position="184"/>
    </location>
    <ligand>
        <name>phosphate</name>
        <dbReference type="ChEBI" id="CHEBI:43474"/>
    </ligand>
</feature>
<dbReference type="EC" id="2.4.2.1" evidence="3"/>
<evidence type="ECO:0000256" key="2">
    <source>
        <dbReference type="ARBA" id="ARBA00022679"/>
    </source>
</evidence>
<comment type="function">
    <text evidence="3">Purine nucleoside phosphorylase which is highly specific for 6-oxopurine nucleosides. Cleaves guanosine or inosine to respective bases and sugar-1-phosphate molecules. Involved in purine salvage.</text>
</comment>
<feature type="binding site" evidence="3">
    <location>
        <position position="8"/>
    </location>
    <ligand>
        <name>phosphate</name>
        <dbReference type="ChEBI" id="CHEBI:43474"/>
    </ligand>
</feature>
<dbReference type="GO" id="GO:0005829">
    <property type="term" value="C:cytosol"/>
    <property type="evidence" value="ECO:0007669"/>
    <property type="project" value="TreeGrafter"/>
</dbReference>
<feature type="domain" description="Nucleoside phosphorylase" evidence="4">
    <location>
        <begin position="2"/>
        <end position="239"/>
    </location>
</feature>
<evidence type="ECO:0000313" key="5">
    <source>
        <dbReference type="EMBL" id="SFM98269.1"/>
    </source>
</evidence>
<keyword evidence="1 3" id="KW-0328">Glycosyltransferase</keyword>
<dbReference type="HAMAP" id="MF_01963">
    <property type="entry name" value="MTAP"/>
    <property type="match status" value="1"/>
</dbReference>
<dbReference type="Gene3D" id="3.40.50.1580">
    <property type="entry name" value="Nucleoside phosphorylase domain"/>
    <property type="match status" value="1"/>
</dbReference>
<dbReference type="InterPro" id="IPR000845">
    <property type="entry name" value="Nucleoside_phosphorylase_d"/>
</dbReference>
<dbReference type="RefSeq" id="WP_091189846.1">
    <property type="nucleotide sequence ID" value="NZ_FOVE01000001.1"/>
</dbReference>
<name>A0A1I4VAR1_9NEIS</name>
<evidence type="ECO:0000313" key="6">
    <source>
        <dbReference type="Proteomes" id="UP000242869"/>
    </source>
</evidence>
<comment type="pathway">
    <text evidence="3">Purine metabolism; purine nucleoside salvage.</text>
</comment>
<evidence type="ECO:0000256" key="1">
    <source>
        <dbReference type="ARBA" id="ARBA00022676"/>
    </source>
</evidence>
<dbReference type="InterPro" id="IPR035994">
    <property type="entry name" value="Nucleoside_phosphorylase_sf"/>
</dbReference>
<dbReference type="Proteomes" id="UP000242869">
    <property type="component" value="Unassembled WGS sequence"/>
</dbReference>
<dbReference type="EMBL" id="FOVE01000001">
    <property type="protein sequence ID" value="SFM98269.1"/>
    <property type="molecule type" value="Genomic_DNA"/>
</dbReference>
<comment type="caution">
    <text evidence="3">Lacks conserved residue(s) required for the propagation of feature annotation.</text>
</comment>
<organism evidence="5 6">
    <name type="scientific">Formivibrio citricus</name>
    <dbReference type="NCBI Taxonomy" id="83765"/>
    <lineage>
        <taxon>Bacteria</taxon>
        <taxon>Pseudomonadati</taxon>
        <taxon>Pseudomonadota</taxon>
        <taxon>Betaproteobacteria</taxon>
        <taxon>Neisseriales</taxon>
        <taxon>Chitinibacteraceae</taxon>
        <taxon>Formivibrio</taxon>
    </lineage>
</organism>
<protein>
    <recommendedName>
        <fullName evidence="3">Probable 6-oxopurine nucleoside phosphorylase</fullName>
        <ecNumber evidence="3">2.4.2.1</ecNumber>
    </recommendedName>
    <alternativeName>
        <fullName evidence="3">Purine nucleoside phosphorylase</fullName>
        <shortName evidence="3">PNP</shortName>
    </alternativeName>
</protein>
<dbReference type="SUPFAM" id="SSF53167">
    <property type="entry name" value="Purine and uridine phosphorylases"/>
    <property type="match status" value="1"/>
</dbReference>
<evidence type="ECO:0000259" key="4">
    <source>
        <dbReference type="Pfam" id="PF01048"/>
    </source>
</evidence>
<keyword evidence="2 3" id="KW-0808">Transferase</keyword>
<feature type="binding site" evidence="3">
    <location>
        <begin position="207"/>
        <end position="209"/>
    </location>
    <ligand>
        <name>substrate</name>
    </ligand>
</feature>
<feature type="site" description="Important for substrate specificity" evidence="3">
    <location>
        <position position="217"/>
    </location>
</feature>
<dbReference type="AlphaFoldDB" id="A0A1I4VAR1"/>
<dbReference type="InterPro" id="IPR010044">
    <property type="entry name" value="MTAP"/>
</dbReference>
<comment type="similarity">
    <text evidence="3">Belongs to the PNP/MTAP phosphorylase family. MTAP subfamily.</text>
</comment>
<reference evidence="6" key="1">
    <citation type="submission" date="2016-10" db="EMBL/GenBank/DDBJ databases">
        <authorList>
            <person name="Varghese N."/>
            <person name="Submissions S."/>
        </authorList>
    </citation>
    <scope>NUCLEOTIDE SEQUENCE [LARGE SCALE GENOMIC DNA]</scope>
    <source>
        <strain evidence="6">DSM 6150</strain>
    </source>
</reference>
<gene>
    <name evidence="5" type="ORF">SAMN05660284_00200</name>
</gene>
<feature type="site" description="Important for substrate specificity" evidence="3">
    <location>
        <position position="165"/>
    </location>
</feature>
<dbReference type="PANTHER" id="PTHR42679:SF2">
    <property type="entry name" value="S-METHYL-5'-THIOADENOSINE PHOSPHORYLASE"/>
    <property type="match status" value="1"/>
</dbReference>
<dbReference type="PANTHER" id="PTHR42679">
    <property type="entry name" value="S-METHYL-5'-THIOADENOSINE PHOSPHORYLASE"/>
    <property type="match status" value="1"/>
</dbReference>
<dbReference type="CDD" id="cd09010">
    <property type="entry name" value="MTAP_SsMTAPII_like_MTIP"/>
    <property type="match status" value="1"/>
</dbReference>
<dbReference type="Pfam" id="PF01048">
    <property type="entry name" value="PNP_UDP_1"/>
    <property type="match status" value="1"/>
</dbReference>
<feature type="binding site" evidence="3">
    <location>
        <begin position="50"/>
        <end position="51"/>
    </location>
    <ligand>
        <name>phosphate</name>
        <dbReference type="ChEBI" id="CHEBI:43474"/>
    </ligand>
</feature>
<dbReference type="UniPathway" id="UPA00606"/>